<evidence type="ECO:0000313" key="6">
    <source>
        <dbReference type="EMBL" id="HIY25561.1"/>
    </source>
</evidence>
<evidence type="ECO:0000313" key="7">
    <source>
        <dbReference type="Proteomes" id="UP000823915"/>
    </source>
</evidence>
<feature type="domain" description="RNA polymerase sigma-70" evidence="5">
    <location>
        <begin position="32"/>
        <end position="45"/>
    </location>
</feature>
<evidence type="ECO:0000256" key="3">
    <source>
        <dbReference type="ARBA" id="ARBA00023125"/>
    </source>
</evidence>
<organism evidence="6 7">
    <name type="scientific">Candidatus Acutalibacter pullistercoris</name>
    <dbReference type="NCBI Taxonomy" id="2838418"/>
    <lineage>
        <taxon>Bacteria</taxon>
        <taxon>Bacillati</taxon>
        <taxon>Bacillota</taxon>
        <taxon>Clostridia</taxon>
        <taxon>Eubacteriales</taxon>
        <taxon>Acutalibacteraceae</taxon>
        <taxon>Acutalibacter</taxon>
    </lineage>
</organism>
<evidence type="ECO:0000256" key="4">
    <source>
        <dbReference type="ARBA" id="ARBA00023163"/>
    </source>
</evidence>
<keyword evidence="3" id="KW-0238">DNA-binding</keyword>
<comment type="caution">
    <text evidence="6">The sequence shown here is derived from an EMBL/GenBank/DDBJ whole genome shotgun (WGS) entry which is preliminary data.</text>
</comment>
<dbReference type="InterPro" id="IPR000943">
    <property type="entry name" value="RNA_pol_sigma70"/>
</dbReference>
<evidence type="ECO:0000256" key="2">
    <source>
        <dbReference type="ARBA" id="ARBA00023082"/>
    </source>
</evidence>
<reference evidence="6" key="2">
    <citation type="submission" date="2021-04" db="EMBL/GenBank/DDBJ databases">
        <authorList>
            <person name="Gilroy R."/>
        </authorList>
    </citation>
    <scope>NUCLEOTIDE SEQUENCE</scope>
    <source>
        <strain evidence="6">1282</strain>
    </source>
</reference>
<dbReference type="PROSITE" id="PS00715">
    <property type="entry name" value="SIGMA70_1"/>
    <property type="match status" value="1"/>
</dbReference>
<dbReference type="AlphaFoldDB" id="A0A9D1YAV6"/>
<keyword evidence="2" id="KW-0731">Sigma factor</keyword>
<dbReference type="GO" id="GO:0006352">
    <property type="term" value="P:DNA-templated transcription initiation"/>
    <property type="evidence" value="ECO:0007669"/>
    <property type="project" value="InterPro"/>
</dbReference>
<accession>A0A9D1YAV6</accession>
<dbReference type="Proteomes" id="UP000823915">
    <property type="component" value="Unassembled WGS sequence"/>
</dbReference>
<evidence type="ECO:0000259" key="5">
    <source>
        <dbReference type="PROSITE" id="PS00715"/>
    </source>
</evidence>
<dbReference type="PRINTS" id="PR00046">
    <property type="entry name" value="SIGMA70FCT"/>
</dbReference>
<keyword evidence="4" id="KW-0804">Transcription</keyword>
<dbReference type="SUPFAM" id="SSF88946">
    <property type="entry name" value="Sigma2 domain of RNA polymerase sigma factors"/>
    <property type="match status" value="1"/>
</dbReference>
<proteinExistence type="predicted"/>
<dbReference type="InterPro" id="IPR050239">
    <property type="entry name" value="Sigma-70_RNA_pol_init_factors"/>
</dbReference>
<dbReference type="GO" id="GO:0003677">
    <property type="term" value="F:DNA binding"/>
    <property type="evidence" value="ECO:0007669"/>
    <property type="project" value="UniProtKB-KW"/>
</dbReference>
<dbReference type="InterPro" id="IPR007627">
    <property type="entry name" value="RNA_pol_sigma70_r2"/>
</dbReference>
<protein>
    <submittedName>
        <fullName evidence="6">Sigma-70 family RNA polymerase sigma factor</fullName>
    </submittedName>
</protein>
<dbReference type="Pfam" id="PF04545">
    <property type="entry name" value="Sigma70_r4"/>
    <property type="match status" value="1"/>
</dbReference>
<dbReference type="PANTHER" id="PTHR30603:SF17">
    <property type="entry name" value="RNA POLYMERASE SIGMA-G FACTOR"/>
    <property type="match status" value="1"/>
</dbReference>
<dbReference type="InterPro" id="IPR014284">
    <property type="entry name" value="RNA_pol_sigma-70_dom"/>
</dbReference>
<dbReference type="InterPro" id="IPR013324">
    <property type="entry name" value="RNA_pol_sigma_r3/r4-like"/>
</dbReference>
<dbReference type="Pfam" id="PF04542">
    <property type="entry name" value="Sigma70_r2"/>
    <property type="match status" value="1"/>
</dbReference>
<gene>
    <name evidence="6" type="ORF">H9838_00115</name>
</gene>
<keyword evidence="1" id="KW-0805">Transcription regulation</keyword>
<dbReference type="EMBL" id="DXDU01000004">
    <property type="protein sequence ID" value="HIY25561.1"/>
    <property type="molecule type" value="Genomic_DNA"/>
</dbReference>
<name>A0A9D1YAV6_9FIRM</name>
<sequence>MRPGDDIRPEDHLGLVRLCAGRFRGRGVEYEDLFQAGCLGLLQAAERFDQGRGVKFSTYAVPLILGEMRRLFREGGAVRVSRGLRDLGRKVQREADRAREGGRPAPSLEELARRLGVSPERAALALGALQPPLSLTAGEEGETWEIPVEAPEEGMTERLTLYGAMERMDPGDRELLRLRYFLGKTQTQTGEALGMTQVQVSRREKKLLLLLRRLMEG</sequence>
<dbReference type="InterPro" id="IPR013325">
    <property type="entry name" value="RNA_pol_sigma_r2"/>
</dbReference>
<reference evidence="6" key="1">
    <citation type="journal article" date="2021" name="PeerJ">
        <title>Extensive microbial diversity within the chicken gut microbiome revealed by metagenomics and culture.</title>
        <authorList>
            <person name="Gilroy R."/>
            <person name="Ravi A."/>
            <person name="Getino M."/>
            <person name="Pursley I."/>
            <person name="Horton D.L."/>
            <person name="Alikhan N.F."/>
            <person name="Baker D."/>
            <person name="Gharbi K."/>
            <person name="Hall N."/>
            <person name="Watson M."/>
            <person name="Adriaenssens E.M."/>
            <person name="Foster-Nyarko E."/>
            <person name="Jarju S."/>
            <person name="Secka A."/>
            <person name="Antonio M."/>
            <person name="Oren A."/>
            <person name="Chaudhuri R.R."/>
            <person name="La Ragione R."/>
            <person name="Hildebrand F."/>
            <person name="Pallen M.J."/>
        </authorList>
    </citation>
    <scope>NUCLEOTIDE SEQUENCE</scope>
    <source>
        <strain evidence="6">1282</strain>
    </source>
</reference>
<dbReference type="Gene3D" id="1.20.120.1810">
    <property type="match status" value="1"/>
</dbReference>
<dbReference type="GO" id="GO:0016987">
    <property type="term" value="F:sigma factor activity"/>
    <property type="evidence" value="ECO:0007669"/>
    <property type="project" value="UniProtKB-KW"/>
</dbReference>
<evidence type="ECO:0000256" key="1">
    <source>
        <dbReference type="ARBA" id="ARBA00023015"/>
    </source>
</evidence>
<dbReference type="InterPro" id="IPR007630">
    <property type="entry name" value="RNA_pol_sigma70_r4"/>
</dbReference>
<dbReference type="InterPro" id="IPR036388">
    <property type="entry name" value="WH-like_DNA-bd_sf"/>
</dbReference>
<dbReference type="NCBIfam" id="TIGR02937">
    <property type="entry name" value="sigma70-ECF"/>
    <property type="match status" value="1"/>
</dbReference>
<dbReference type="SUPFAM" id="SSF88659">
    <property type="entry name" value="Sigma3 and sigma4 domains of RNA polymerase sigma factors"/>
    <property type="match status" value="2"/>
</dbReference>
<dbReference type="Gene3D" id="1.10.10.10">
    <property type="entry name" value="Winged helix-like DNA-binding domain superfamily/Winged helix DNA-binding domain"/>
    <property type="match status" value="2"/>
</dbReference>
<dbReference type="PANTHER" id="PTHR30603">
    <property type="entry name" value="RNA POLYMERASE SIGMA FACTOR RPO"/>
    <property type="match status" value="1"/>
</dbReference>